<evidence type="ECO:0000256" key="4">
    <source>
        <dbReference type="SAM" id="MobiDB-lite"/>
    </source>
</evidence>
<feature type="compositionally biased region" description="Basic and acidic residues" evidence="4">
    <location>
        <begin position="1465"/>
        <end position="1480"/>
    </location>
</feature>
<dbReference type="GO" id="GO:0000215">
    <property type="term" value="F:tRNA 2'-phosphotransferase activity"/>
    <property type="evidence" value="ECO:0007669"/>
    <property type="project" value="UniProtKB-EC"/>
</dbReference>
<evidence type="ECO:0000313" key="5">
    <source>
        <dbReference type="EMBL" id="CAE7248709.1"/>
    </source>
</evidence>
<name>A0A812LL04_9DINO</name>
<protein>
    <recommendedName>
        <fullName evidence="2">2'-phosphotransferase</fullName>
        <ecNumber evidence="2">2.7.1.160</ecNumber>
    </recommendedName>
</protein>
<feature type="compositionally biased region" description="Basic and acidic residues" evidence="4">
    <location>
        <begin position="463"/>
        <end position="474"/>
    </location>
</feature>
<dbReference type="InterPro" id="IPR002745">
    <property type="entry name" value="Ptrans_KptA/Tpt1"/>
</dbReference>
<feature type="compositionally biased region" description="Basic and acidic residues" evidence="4">
    <location>
        <begin position="506"/>
        <end position="516"/>
    </location>
</feature>
<dbReference type="GO" id="GO:0006388">
    <property type="term" value="P:tRNA splicing, via endonucleolytic cleavage and ligation"/>
    <property type="evidence" value="ECO:0007669"/>
    <property type="project" value="TreeGrafter"/>
</dbReference>
<evidence type="ECO:0000313" key="6">
    <source>
        <dbReference type="Proteomes" id="UP000601435"/>
    </source>
</evidence>
<feature type="region of interest" description="Disordered" evidence="4">
    <location>
        <begin position="830"/>
        <end position="883"/>
    </location>
</feature>
<organism evidence="5 6">
    <name type="scientific">Symbiodinium necroappetens</name>
    <dbReference type="NCBI Taxonomy" id="1628268"/>
    <lineage>
        <taxon>Eukaryota</taxon>
        <taxon>Sar</taxon>
        <taxon>Alveolata</taxon>
        <taxon>Dinophyceae</taxon>
        <taxon>Suessiales</taxon>
        <taxon>Symbiodiniaceae</taxon>
        <taxon>Symbiodinium</taxon>
    </lineage>
</organism>
<feature type="compositionally biased region" description="Acidic residues" evidence="4">
    <location>
        <begin position="444"/>
        <end position="462"/>
    </location>
</feature>
<dbReference type="Proteomes" id="UP000601435">
    <property type="component" value="Unassembled WGS sequence"/>
</dbReference>
<dbReference type="Pfam" id="PF01885">
    <property type="entry name" value="PTS_2-RNA"/>
    <property type="match status" value="1"/>
</dbReference>
<comment type="caution">
    <text evidence="5">The sequence shown here is derived from an EMBL/GenBank/DDBJ whole genome shotgun (WGS) entry which is preliminary data.</text>
</comment>
<comment type="function">
    <text evidence="1">Catalyzes the last step of tRNA splicing, the transfer of the splice junction 2'-phosphate from ligated tRNA to NAD to produce ADP-ribose 1''-2'' cyclic phosphate.</text>
</comment>
<dbReference type="PANTHER" id="PTHR12684:SF2">
    <property type="entry name" value="TRNA 2'-PHOSPHOTRANSFERASE 1"/>
    <property type="match status" value="1"/>
</dbReference>
<feature type="compositionally biased region" description="Basic residues" evidence="4">
    <location>
        <begin position="492"/>
        <end position="505"/>
    </location>
</feature>
<sequence length="1963" mass="215841">MNSLRPDAVIIWADLTKFGRLQKDDLDNITEAIRNLLQHNPQKMVGVIIVRRLEDKLDAKFLLNTSISIRMDEPHFNKKQALLYPGLVCWPDGVSEHIFAESKLVVDRSFSEVQEAAQRLGGTHMPATDVTVLKYSERMVAQYLLEDWKTGRNLVGAAAYDPEPQLRDASEGMPVDPTFHHASMMTGEDGKLVLSLPGPLRGKWSDDPHRKKEWSDALAKFDQLHTTSSTEAPSAASAEPPTSSEQAQDQGWSSEPGTLTELDAKYDTLMSCPGRNPTTMLTLVQQKGQVANADVTIPDHEFQLAHDRASFVAGQKATAAPQPSSLATPKKAAAPQPSNLATPKKAAAKSTEYGSTGKETDDKWKMFRRKDTASSVASTPACKRKLTDPLLKSPDLGSCEETESTEALMKEAEDVSEMLQKSLSVSKSKPSTEKEKPRKNEKPQEDEETPEDPTGDRAEDDESGPKRSEDKPEEPTFSSLVAGIVQPAEGKRKAKAKAKNKAKAKAKPEDQKDHKGSSGTSAGSQAPDEEATGGNTKTAKRALDKEKTEKKPLKESALRNTWNDFRRDYVEKHKGFGKTIQTLFKEAAEALLKEPTNLVCEWKSDDEPVVLEVAEPGTRRLKDAPISSMRQLLVEMEQQGVVDLTVNSHQIERTGEADRFKINADPEQIPLVFKYVKKSQAEQFKFTTGASYFTNKDLTSSRALRLVWRVSYSADEEVCCWETRSPMEAGYVVDEEGISPIFLNVPLAEDLQTMINRYAGDGKNSSPIRLQELLLIPAYEGVGSTMTWHSFKLRAGVVHLGEINDPLITGNCYLLLLERQQDFFRNAPMSDISSKRGEAPSQHGGDSPQKRPKSGATPSSKGQGKGKQAGQRRREGKPSEAADDDLVNAVARLVLRHDEQLLALTSDLCYISYVRTDAHSVLQELHEESKRHRGMMAPPSPPRHALTLRFFKALKDRVVKVSQSETVQQKLKQEGVMTLHGEWPYFEWSSGSQSMVESLEDPLSTSQLLSGLGDVISRLEADSTQVTMFKTSRPIGDNMTGGAGLTIACLVLEESVYVELLPSGQCALIIDQYAQPVRACVCGILYLLQPVHLKSSQQLSLPLAIMAYRLQPTRLVEVLLPVLAALYHETEVAAGSESLPGSYITQVQTLIDAKMVKIKAQLFLLAVELLPADKLKRLHLYCESLRGYDEWQEIKLQRRHNLGQLAMTYYAMAKSREPTELGWSRLAGFLYDLEGVNAEVVRQGYFREDAVFNAAIAEWDLKLNELLNAVEKLPFVQSFRGGTPKSGGATPHFRGVTPGEEDFRQCPDHCMDLTEGSEEEGVFAGSLNRILEEPDMHPAEPIANQFPQYAQAGELAPMTFTTGPLGSIMDVTSPIRFSPSQQHATMPWHGDRLVLVAFHVRHLANLPVEDLVDLTDCGFSIDPGGMSQQDDSYRAEYAAYSARRAADGLPSVSYRNYLRQWRRSEEGHAERGEPPIEKGGKGGKGGVTPPPPPPKRRQELTEGGDAPPAVKAKGEPGKKASKVLEEAGYPEFPDYVPTCGGSIADINQGRLTVAATKLIEGLSPCTEPNTDIANALMSSFLRTRKVLAGEDISSKLGSAVAFPGNWFKFAYSAPNRLDADAEQQYVGFHGTHLECLHAILSTGRLLPSDPGIPGTRAFTDRNGVYLHRPINRHLAENYSSLTRYGARHIFVKPCVEVVYDIRGVRVLDGVVEHPRAASARSALGLGDRLSVHATTMGPPGGDTPLGTAKSGDTPSSSSEIAPHGSSARSDGKARDSGALATVEEAIPEVQEWLGEEGSLGSFRESAKNPESQLAFEISKGLAACLRHNHKPRIHVNEAGWARLSEVLFWPRIAETSASAGDILEVVRSNRKQRYQLGLQVDGPYFIRAVQGHSRTEVGEENLLEPVSEEQLPDTLLHGTSWNAYESIQQRGLLPGRAQTKGGKGGRKGGKWREGRQHVHLRIL</sequence>
<evidence type="ECO:0000256" key="3">
    <source>
        <dbReference type="ARBA" id="ARBA00047949"/>
    </source>
</evidence>
<comment type="catalytic activity">
    <reaction evidence="3">
        <text>2'-phospho-[ligated tRNA] + NAD(+) = mature tRNA + ADP-alpha-D-ribose 1'',2''-cyclic phosphate + nicotinamide</text>
        <dbReference type="Rhea" id="RHEA:23324"/>
        <dbReference type="Rhea" id="RHEA-COMP:11106"/>
        <dbReference type="Rhea" id="RHEA-COMP:11107"/>
        <dbReference type="ChEBI" id="CHEBI:17154"/>
        <dbReference type="ChEBI" id="CHEBI:57540"/>
        <dbReference type="ChEBI" id="CHEBI:76596"/>
        <dbReference type="ChEBI" id="CHEBI:82883"/>
        <dbReference type="ChEBI" id="CHEBI:85027"/>
        <dbReference type="EC" id="2.7.1.160"/>
    </reaction>
</comment>
<feature type="compositionally biased region" description="Low complexity" evidence="4">
    <location>
        <begin position="226"/>
        <end position="245"/>
    </location>
</feature>
<evidence type="ECO:0000256" key="1">
    <source>
        <dbReference type="ARBA" id="ARBA00003343"/>
    </source>
</evidence>
<dbReference type="EC" id="2.7.1.160" evidence="2"/>
<dbReference type="OrthoDB" id="481216at2759"/>
<evidence type="ECO:0000256" key="2">
    <source>
        <dbReference type="ARBA" id="ARBA00012007"/>
    </source>
</evidence>
<dbReference type="Gene3D" id="1.10.10.970">
    <property type="entry name" value="RNA 2'-phosphotransferase, Tpt1/KptA family, N-terminal domain"/>
    <property type="match status" value="1"/>
</dbReference>
<reference evidence="5" key="1">
    <citation type="submission" date="2021-02" db="EMBL/GenBank/DDBJ databases">
        <authorList>
            <person name="Dougan E. K."/>
            <person name="Rhodes N."/>
            <person name="Thang M."/>
            <person name="Chan C."/>
        </authorList>
    </citation>
    <scope>NUCLEOTIDE SEQUENCE</scope>
</reference>
<feature type="compositionally biased region" description="Polar residues" evidence="4">
    <location>
        <begin position="1750"/>
        <end position="1759"/>
    </location>
</feature>
<feature type="region of interest" description="Disordered" evidence="4">
    <location>
        <begin position="1465"/>
        <end position="1518"/>
    </location>
</feature>
<dbReference type="EMBL" id="CAJNJA010009623">
    <property type="protein sequence ID" value="CAE7248709.1"/>
    <property type="molecule type" value="Genomic_DNA"/>
</dbReference>
<gene>
    <name evidence="5" type="primary">kptA</name>
    <name evidence="5" type="ORF">SNEC2469_LOCUS5011</name>
</gene>
<dbReference type="PANTHER" id="PTHR12684">
    <property type="entry name" value="PUTATIVE PHOSPHOTRANSFERASE"/>
    <property type="match status" value="1"/>
</dbReference>
<feature type="region of interest" description="Disordered" evidence="4">
    <location>
        <begin position="313"/>
        <end position="555"/>
    </location>
</feature>
<dbReference type="InterPro" id="IPR042080">
    <property type="entry name" value="RNA_2'-PTrans_N"/>
</dbReference>
<feature type="region of interest" description="Disordered" evidence="4">
    <location>
        <begin position="226"/>
        <end position="258"/>
    </location>
</feature>
<feature type="compositionally biased region" description="Polar residues" evidence="4">
    <location>
        <begin position="246"/>
        <end position="257"/>
    </location>
</feature>
<feature type="region of interest" description="Disordered" evidence="4">
    <location>
        <begin position="1730"/>
        <end position="1778"/>
    </location>
</feature>
<feature type="compositionally biased region" description="Basic and acidic residues" evidence="4">
    <location>
        <begin position="430"/>
        <end position="443"/>
    </location>
</feature>
<dbReference type="SUPFAM" id="SSF56399">
    <property type="entry name" value="ADP-ribosylation"/>
    <property type="match status" value="1"/>
</dbReference>
<keyword evidence="6" id="KW-1185">Reference proteome</keyword>
<feature type="compositionally biased region" description="Basic and acidic residues" evidence="4">
    <location>
        <begin position="358"/>
        <end position="372"/>
    </location>
</feature>
<accession>A0A812LL04</accession>
<proteinExistence type="predicted"/>
<feature type="compositionally biased region" description="Basic and acidic residues" evidence="4">
    <location>
        <begin position="541"/>
        <end position="555"/>
    </location>
</feature>